<evidence type="ECO:0000256" key="1">
    <source>
        <dbReference type="ARBA" id="ARBA00009108"/>
    </source>
</evidence>
<dbReference type="PANTHER" id="PTHR37313">
    <property type="entry name" value="UPF0749 PROTEIN RV1825"/>
    <property type="match status" value="1"/>
</dbReference>
<dbReference type="InterPro" id="IPR010273">
    <property type="entry name" value="DUF881"/>
</dbReference>
<evidence type="ECO:0000313" key="4">
    <source>
        <dbReference type="Proteomes" id="UP000298381"/>
    </source>
</evidence>
<evidence type="ECO:0000256" key="2">
    <source>
        <dbReference type="SAM" id="Coils"/>
    </source>
</evidence>
<keyword evidence="2" id="KW-0175">Coiled coil</keyword>
<sequence>MKEFNPKLTIGIFSALVGILFASQVKMNIQMVTPVTISSIQRLEIEVKSLKTEIDDLKLNIDDKQNYLALIEDSNYSDDNIISVLEDERDKNMLLAGYKTVEGPGIEIVMFDNIDSDELSFDFNDGIIHDVDMQNILNDLRVAGAEAISINGERVLSFSDIKCAGPVIRVNGRSLGTPFIITAIGDPKLLMAAISAPGTYAEMLTKVYGIGIQPYSKDKLVIPAYSGDFSYSYAKTVQ</sequence>
<dbReference type="OrthoDB" id="9776196at2"/>
<dbReference type="RefSeq" id="WP_135271170.1">
    <property type="nucleotide sequence ID" value="NZ_SRIB01000007.1"/>
</dbReference>
<reference evidence="3 4" key="1">
    <citation type="submission" date="2019-03" db="EMBL/GenBank/DDBJ databases">
        <title>Draft genome sequence data and analysis of a Fermenting Bacterium, Soehngenia longevitae strain 1933PT, isolated from petroleum reservoir in Azerbaijan.</title>
        <authorList>
            <person name="Grouzdev D.S."/>
            <person name="Bidzhieva S.K."/>
            <person name="Sokolova D.S."/>
            <person name="Tourova T.P."/>
            <person name="Poltaraus A.B."/>
            <person name="Nazina T.N."/>
        </authorList>
    </citation>
    <scope>NUCLEOTIDE SEQUENCE [LARGE SCALE GENOMIC DNA]</scope>
    <source>
        <strain evidence="3 4">1933P</strain>
    </source>
</reference>
<dbReference type="AlphaFoldDB" id="A0A4Z0D3V5"/>
<keyword evidence="4" id="KW-1185">Reference proteome</keyword>
<organism evidence="3 4">
    <name type="scientific">Soehngenia longivitae</name>
    <dbReference type="NCBI Taxonomy" id="2562294"/>
    <lineage>
        <taxon>Bacteria</taxon>
        <taxon>Bacillati</taxon>
        <taxon>Bacillota</taxon>
        <taxon>Tissierellia</taxon>
        <taxon>Tissierellales</taxon>
        <taxon>Tissierellaceae</taxon>
        <taxon>Soehngenia</taxon>
    </lineage>
</organism>
<protein>
    <submittedName>
        <fullName evidence="3">DUF881 domain-containing protein</fullName>
    </submittedName>
</protein>
<dbReference type="Pfam" id="PF05949">
    <property type="entry name" value="DUF881"/>
    <property type="match status" value="1"/>
</dbReference>
<comment type="caution">
    <text evidence="3">The sequence shown here is derived from an EMBL/GenBank/DDBJ whole genome shotgun (WGS) entry which is preliminary data.</text>
</comment>
<name>A0A4Z0D3V5_9FIRM</name>
<dbReference type="PANTHER" id="PTHR37313:SF2">
    <property type="entry name" value="UPF0749 PROTEIN YLXX"/>
    <property type="match status" value="1"/>
</dbReference>
<dbReference type="EMBL" id="SRIB01000007">
    <property type="protein sequence ID" value="TFZ40098.1"/>
    <property type="molecule type" value="Genomic_DNA"/>
</dbReference>
<dbReference type="Proteomes" id="UP000298381">
    <property type="component" value="Unassembled WGS sequence"/>
</dbReference>
<accession>A0A4Z0D3V5</accession>
<evidence type="ECO:0000313" key="3">
    <source>
        <dbReference type="EMBL" id="TFZ40098.1"/>
    </source>
</evidence>
<feature type="coiled-coil region" evidence="2">
    <location>
        <begin position="40"/>
        <end position="67"/>
    </location>
</feature>
<dbReference type="Gene3D" id="3.30.70.1880">
    <property type="entry name" value="Protein of unknown function DUF881"/>
    <property type="match status" value="1"/>
</dbReference>
<gene>
    <name evidence="3" type="ORF">E4100_06240</name>
</gene>
<comment type="similarity">
    <text evidence="1">Belongs to the UPF0749 family.</text>
</comment>
<proteinExistence type="inferred from homology"/>